<gene>
    <name evidence="1" type="ORF">PAHA3_3304</name>
</gene>
<accession>A0A100VP21</accession>
<dbReference type="RefSeq" id="WP_153028221.1">
    <property type="nucleotide sequence ID" value="NZ_BCNV01000001.1"/>
</dbReference>
<evidence type="ECO:0008006" key="3">
    <source>
        <dbReference type="Google" id="ProtNLM"/>
    </source>
</evidence>
<dbReference type="AlphaFoldDB" id="A0A100VP21"/>
<evidence type="ECO:0000313" key="1">
    <source>
        <dbReference type="EMBL" id="GAS83226.1"/>
    </source>
</evidence>
<sequence>MEHMDRKIIPMLYGKTLNGEPHQGTETRDVEASAESREVKPFEPITMIHLEQETIHLRRTELYEGKVTVSLPRTFRLVTEREAQLKYPSSHRPEWIYTNDSGTINFTFKTLDHRLAPEELNSFTESMADVIRATQPVREWKKHGVRVTDAGLSTGYCQFAVQGLNDQIYNHMVFTILNQKVLVYGFNCTDDEKKNWMEPGGTLLDTLIVEMN</sequence>
<name>A0A100VP21_PAEAM</name>
<reference evidence="2" key="2">
    <citation type="submission" date="2016-01" db="EMBL/GenBank/DDBJ databases">
        <title>Draft Genome Sequence of Paenibacillus amylolyticus Heshi-A3 that Was Isolated from Fermented Rice Bran with Aging Salted Mackerel, Which Was Named Heshiko as Traditional Fermented Seafood in Japan.</title>
        <authorList>
            <person name="Akuzawa S."/>
            <person name="Nakagawa J."/>
            <person name="Kanekatsu T."/>
            <person name="Kubota E."/>
            <person name="Ohtake R."/>
            <person name="Suzuki T."/>
            <person name="Kanesaki Y."/>
        </authorList>
    </citation>
    <scope>NUCLEOTIDE SEQUENCE [LARGE SCALE GENOMIC DNA]</scope>
    <source>
        <strain evidence="2">Heshi-A3</strain>
    </source>
</reference>
<dbReference type="EMBL" id="BCNV01000001">
    <property type="protein sequence ID" value="GAS83226.1"/>
    <property type="molecule type" value="Genomic_DNA"/>
</dbReference>
<reference evidence="1 2" key="1">
    <citation type="journal article" date="2016" name="Genome Announc.">
        <title>Draft Genome Sequence of Paenibacillus amylolyticus Heshi-A3, Isolated from Fermented Rice Bran in a Japanese Fermented Seafood Dish.</title>
        <authorList>
            <person name="Akuzawa S."/>
            <person name="Nagaoka J."/>
            <person name="Kanekatsu M."/>
            <person name="Kubota E."/>
            <person name="Ohtake R."/>
            <person name="Suzuki T."/>
            <person name="Kanesaki Y."/>
        </authorList>
    </citation>
    <scope>NUCLEOTIDE SEQUENCE [LARGE SCALE GENOMIC DNA]</scope>
    <source>
        <strain evidence="1 2">Heshi-A3</strain>
    </source>
</reference>
<dbReference type="Proteomes" id="UP000069697">
    <property type="component" value="Unassembled WGS sequence"/>
</dbReference>
<proteinExistence type="predicted"/>
<evidence type="ECO:0000313" key="2">
    <source>
        <dbReference type="Proteomes" id="UP000069697"/>
    </source>
</evidence>
<protein>
    <recommendedName>
        <fullName evidence="3">DUF1795 domain-containing protein</fullName>
    </recommendedName>
</protein>
<organism evidence="1 2">
    <name type="scientific">Paenibacillus amylolyticus</name>
    <dbReference type="NCBI Taxonomy" id="1451"/>
    <lineage>
        <taxon>Bacteria</taxon>
        <taxon>Bacillati</taxon>
        <taxon>Bacillota</taxon>
        <taxon>Bacilli</taxon>
        <taxon>Bacillales</taxon>
        <taxon>Paenibacillaceae</taxon>
        <taxon>Paenibacillus</taxon>
    </lineage>
</organism>
<comment type="caution">
    <text evidence="1">The sequence shown here is derived from an EMBL/GenBank/DDBJ whole genome shotgun (WGS) entry which is preliminary data.</text>
</comment>